<dbReference type="InterPro" id="IPR050278">
    <property type="entry name" value="Serine_Prot_S9B/DPPIV"/>
</dbReference>
<proteinExistence type="predicted"/>
<dbReference type="AlphaFoldDB" id="A0A2X2JBV7"/>
<protein>
    <submittedName>
        <fullName evidence="3">Prolyl tripeptidyl peptidase</fullName>
        <ecNumber evidence="3">3.4.14.12</ecNumber>
    </submittedName>
</protein>
<dbReference type="Pfam" id="PF00326">
    <property type="entry name" value="Peptidase_S9"/>
    <property type="match status" value="1"/>
</dbReference>
<sequence length="727" mass="82804">MKRIALFFLLASSISSYAQRNLNLEETVFGPRTYAPTSIAGASWIPKSNNLSYLDKSYQNLLSKSASSNWSETNLVSKTDLEKALKTAIPGETFNLRMFPYDYKWRDGNALLLQVDGKDKTYTVAYNIKSKNIESFIGNDNKGTNREVSSDFSKIAYLVDNNIAIVDKDGKITSVTNDNDKGIVNGSDYTHRQEFGIKKGMWWNNQNDKLLYYHKDETMVANYPLPQWSSKITNIKWIKYPMTGQKSEEVSLIVYNTTTGQKVTLQTGEHSEQYLTMVTWDPSGKYIYVGVLNRGQNDLKVNKYNAENGSLVKTLFEETATTWVEPENPLTFLPNKPDQFLYQSDRDGYNQLYLYNTEGNLIKKLGYKDIVMEALLDFSADGSKVSYTGVTNNGLDRQLFEVDLKSGKTVQLTNESGTHHAALSSDGKYIYDQYSNLKTPNKVQVKEVKSAKETTLVNAENPFSGKINDPKIEFVQLTSADGKYPLTGRIIYPNDFDPAKKYPVMYYLYGGSHSQLVSNKWLGGAGYFDMYMAQQGYIVFTMDNRGTNYRGRDFYTATHRNLGQNEMADQMKGIEFLKSKSFVDQQRMGIFGWSFGGFMTTSFMLHHNDIFKAAVAGGPVIDWKFYEVMYGERYMDTPQENPEGYKLTSLLNKADQLKGRLLIIHGAQDPVVVQQNSMEFLEACIKAGKQVDYFLYPTHEHNVMGKDRIHMYEKIADYFNQHLKNPS</sequence>
<dbReference type="InterPro" id="IPR002469">
    <property type="entry name" value="Peptidase_S9B_N"/>
</dbReference>
<dbReference type="InterPro" id="IPR029058">
    <property type="entry name" value="AB_hydrolase_fold"/>
</dbReference>
<evidence type="ECO:0000313" key="3">
    <source>
        <dbReference type="EMBL" id="SPZ91812.1"/>
    </source>
</evidence>
<feature type="domain" description="Dipeptidylpeptidase IV N-terminal" evidence="2">
    <location>
        <begin position="124"/>
        <end position="440"/>
    </location>
</feature>
<dbReference type="Gene3D" id="2.140.10.30">
    <property type="entry name" value="Dipeptidylpeptidase IV, N-terminal domain"/>
    <property type="match status" value="1"/>
</dbReference>
<dbReference type="RefSeq" id="WP_112375534.1">
    <property type="nucleotide sequence ID" value="NZ_CP069793.1"/>
</dbReference>
<dbReference type="Pfam" id="PF00930">
    <property type="entry name" value="DPPIV_N"/>
    <property type="match status" value="1"/>
</dbReference>
<gene>
    <name evidence="3" type="primary">ptpA_6</name>
    <name evidence="3" type="ORF">NCTC11343_03855</name>
</gene>
<keyword evidence="3" id="KW-0378">Hydrolase</keyword>
<dbReference type="SUPFAM" id="SSF53474">
    <property type="entry name" value="alpha/beta-Hydrolases"/>
    <property type="match status" value="1"/>
</dbReference>
<dbReference type="EMBL" id="UAUU01000011">
    <property type="protein sequence ID" value="SPZ91812.1"/>
    <property type="molecule type" value="Genomic_DNA"/>
</dbReference>
<dbReference type="GO" id="GO:0008239">
    <property type="term" value="F:dipeptidyl-peptidase activity"/>
    <property type="evidence" value="ECO:0007669"/>
    <property type="project" value="TreeGrafter"/>
</dbReference>
<evidence type="ECO:0000313" key="4">
    <source>
        <dbReference type="Proteomes" id="UP000251241"/>
    </source>
</evidence>
<dbReference type="Proteomes" id="UP000251241">
    <property type="component" value="Unassembled WGS sequence"/>
</dbReference>
<dbReference type="GeneID" id="97182352"/>
<accession>A0A2X2JBV7</accession>
<evidence type="ECO:0000259" key="1">
    <source>
        <dbReference type="Pfam" id="PF00326"/>
    </source>
</evidence>
<organism evidence="3 4">
    <name type="scientific">Sphingobacterium multivorum</name>
    <dbReference type="NCBI Taxonomy" id="28454"/>
    <lineage>
        <taxon>Bacteria</taxon>
        <taxon>Pseudomonadati</taxon>
        <taxon>Bacteroidota</taxon>
        <taxon>Sphingobacteriia</taxon>
        <taxon>Sphingobacteriales</taxon>
        <taxon>Sphingobacteriaceae</taxon>
        <taxon>Sphingobacterium</taxon>
    </lineage>
</organism>
<dbReference type="Gene3D" id="3.40.50.1820">
    <property type="entry name" value="alpha/beta hydrolase"/>
    <property type="match status" value="1"/>
</dbReference>
<dbReference type="GO" id="GO:0006508">
    <property type="term" value="P:proteolysis"/>
    <property type="evidence" value="ECO:0007669"/>
    <property type="project" value="InterPro"/>
</dbReference>
<dbReference type="PANTHER" id="PTHR11731:SF193">
    <property type="entry name" value="DIPEPTIDYL PEPTIDASE 9"/>
    <property type="match status" value="1"/>
</dbReference>
<dbReference type="PANTHER" id="PTHR11731">
    <property type="entry name" value="PROTEASE FAMILY S9B,C DIPEPTIDYL-PEPTIDASE IV-RELATED"/>
    <property type="match status" value="1"/>
</dbReference>
<name>A0A2X2JBV7_SPHMU</name>
<evidence type="ECO:0000259" key="2">
    <source>
        <dbReference type="Pfam" id="PF00930"/>
    </source>
</evidence>
<dbReference type="EC" id="3.4.14.12" evidence="3"/>
<dbReference type="GO" id="GO:0008236">
    <property type="term" value="F:serine-type peptidase activity"/>
    <property type="evidence" value="ECO:0007669"/>
    <property type="project" value="InterPro"/>
</dbReference>
<dbReference type="SUPFAM" id="SSF82171">
    <property type="entry name" value="DPP6 N-terminal domain-like"/>
    <property type="match status" value="1"/>
</dbReference>
<dbReference type="InterPro" id="IPR001375">
    <property type="entry name" value="Peptidase_S9_cat"/>
</dbReference>
<feature type="domain" description="Peptidase S9 prolyl oligopeptidase catalytic" evidence="1">
    <location>
        <begin position="531"/>
        <end position="725"/>
    </location>
</feature>
<reference evidence="3 4" key="1">
    <citation type="submission" date="2018-06" db="EMBL/GenBank/DDBJ databases">
        <authorList>
            <consortium name="Pathogen Informatics"/>
            <person name="Doyle S."/>
        </authorList>
    </citation>
    <scope>NUCLEOTIDE SEQUENCE [LARGE SCALE GENOMIC DNA]</scope>
    <source>
        <strain evidence="3 4">NCTC11343</strain>
    </source>
</reference>